<comment type="caution">
    <text evidence="16">The sequence shown here is derived from an EMBL/GenBank/DDBJ whole genome shotgun (WGS) entry which is preliminary data.</text>
</comment>
<dbReference type="NCBIfam" id="NF008325">
    <property type="entry name" value="PRK11114.1-3"/>
    <property type="match status" value="1"/>
</dbReference>
<evidence type="ECO:0000256" key="12">
    <source>
        <dbReference type="ARBA" id="ARBA00022989"/>
    </source>
</evidence>
<evidence type="ECO:0000256" key="2">
    <source>
        <dbReference type="ARBA" id="ARBA00004377"/>
    </source>
</evidence>
<dbReference type="GO" id="GO:0006011">
    <property type="term" value="P:UDP-alpha-D-glucose metabolic process"/>
    <property type="evidence" value="ECO:0007669"/>
    <property type="project" value="InterPro"/>
</dbReference>
<name>A0A6D0KWU0_ECOLX</name>
<organism evidence="16">
    <name type="scientific">Escherichia coli</name>
    <dbReference type="NCBI Taxonomy" id="562"/>
    <lineage>
        <taxon>Bacteria</taxon>
        <taxon>Pseudomonadati</taxon>
        <taxon>Pseudomonadota</taxon>
        <taxon>Gammaproteobacteria</taxon>
        <taxon>Enterobacterales</taxon>
        <taxon>Enterobacteriaceae</taxon>
        <taxon>Escherichia</taxon>
    </lineage>
</organism>
<dbReference type="PANTHER" id="PTHR39083:SF1">
    <property type="entry name" value="CYCLIC DI-GMP-BINDING PROTEIN"/>
    <property type="match status" value="1"/>
</dbReference>
<keyword evidence="8 15" id="KW-0997">Cell inner membrane</keyword>
<evidence type="ECO:0000256" key="15">
    <source>
        <dbReference type="RuleBase" id="RU365021"/>
    </source>
</evidence>
<proteinExistence type="inferred from homology"/>
<accession>A0A6D0KWU0</accession>
<dbReference type="AlphaFoldDB" id="A0A6D0KWU0"/>
<keyword evidence="11 15" id="KW-0135">Cellulose biosynthesis</keyword>
<comment type="subcellular location">
    <subcellularLocation>
        <location evidence="2">Cell inner membrane</location>
        <topology evidence="2">Single-pass membrane protein</topology>
    </subcellularLocation>
</comment>
<dbReference type="UniPathway" id="UPA00694"/>
<evidence type="ECO:0000256" key="7">
    <source>
        <dbReference type="ARBA" id="ARBA00022475"/>
    </source>
</evidence>
<dbReference type="PANTHER" id="PTHR39083">
    <property type="entry name" value="CYCLIC DI-GMP-BINDING PROTEIN"/>
    <property type="match status" value="1"/>
</dbReference>
<comment type="similarity">
    <text evidence="4 15">Belongs to the AcsB/BcsB family.</text>
</comment>
<evidence type="ECO:0000313" key="16">
    <source>
        <dbReference type="EMBL" id="MXD77148.1"/>
    </source>
</evidence>
<keyword evidence="7 15" id="KW-1003">Cell membrane</keyword>
<protein>
    <recommendedName>
        <fullName evidence="6 15">Cyclic di-GMP-binding protein</fullName>
    </recommendedName>
    <alternativeName>
        <fullName evidence="14 15">Cellulose synthase regulatory subunit</fullName>
    </alternativeName>
</protein>
<comment type="pathway">
    <text evidence="3 15">Glycan metabolism; bacterial cellulose biosynthesis.</text>
</comment>
<dbReference type="InterPro" id="IPR003920">
    <property type="entry name" value="Cell_synth_B"/>
</dbReference>
<comment type="subunit">
    <text evidence="5 15">Tightly associated with the cellulose synthase catalytic subunit.</text>
</comment>
<keyword evidence="12 15" id="KW-1133">Transmembrane helix</keyword>
<comment type="function">
    <text evidence="1 15">Binds the cellulose synthase activator, bis-(3'-5') cyclic diguanylic acid (c-di-GMP).</text>
</comment>
<evidence type="ECO:0000256" key="11">
    <source>
        <dbReference type="ARBA" id="ARBA00022916"/>
    </source>
</evidence>
<feature type="signal peptide" evidence="15">
    <location>
        <begin position="1"/>
        <end position="22"/>
    </location>
</feature>
<evidence type="ECO:0000256" key="1">
    <source>
        <dbReference type="ARBA" id="ARBA00002057"/>
    </source>
</evidence>
<dbReference type="Gene3D" id="2.60.120.260">
    <property type="entry name" value="Galactose-binding domain-like"/>
    <property type="match status" value="2"/>
</dbReference>
<evidence type="ECO:0000256" key="8">
    <source>
        <dbReference type="ARBA" id="ARBA00022519"/>
    </source>
</evidence>
<dbReference type="GO" id="GO:0005886">
    <property type="term" value="C:plasma membrane"/>
    <property type="evidence" value="ECO:0007669"/>
    <property type="project" value="UniProtKB-SubCell"/>
</dbReference>
<keyword evidence="10 15" id="KW-0812">Transmembrane</keyword>
<dbReference type="GO" id="GO:0030244">
    <property type="term" value="P:cellulose biosynthetic process"/>
    <property type="evidence" value="ECO:0007669"/>
    <property type="project" value="UniProtKB-KW"/>
</dbReference>
<reference evidence="16" key="1">
    <citation type="submission" date="2019-07" db="EMBL/GenBank/DDBJ databases">
        <title>Multiple sources of pathogenic and antibiotic resistant Escherichia coli represent a challenge to tackle transmission in low-income settings.</title>
        <authorList>
            <person name="Montealegre M.C."/>
            <person name="Talavera A."/>
            <person name="Roy S."/>
            <person name="Hossain M.I."/>
            <person name="Islam M.A."/>
            <person name="Lanza V.F."/>
            <person name="Julian T.R."/>
        </authorList>
    </citation>
    <scope>NUCLEOTIDE SEQUENCE</scope>
    <source>
        <strain evidence="16">HH15CH</strain>
    </source>
</reference>
<evidence type="ECO:0000256" key="10">
    <source>
        <dbReference type="ARBA" id="ARBA00022692"/>
    </source>
</evidence>
<gene>
    <name evidence="16" type="primary">bcsB</name>
    <name evidence="16" type="ORF">FQ020_00035</name>
</gene>
<evidence type="ECO:0000256" key="13">
    <source>
        <dbReference type="ARBA" id="ARBA00023136"/>
    </source>
</evidence>
<evidence type="ECO:0000256" key="5">
    <source>
        <dbReference type="ARBA" id="ARBA00011437"/>
    </source>
</evidence>
<keyword evidence="13 15" id="KW-0472">Membrane</keyword>
<sequence>MLRKLFCIYALAMGITLLPATAATPSTTSSSSTQDEISREVKLAFAQISPLGQMKLNGVNPHGTIEFGMRSDEVATKALLNLEYTPSPSLLPVQSQLKIYLNDELMDVLPITSEQLGKKSYARVTLNPLYMKDFNRVRVEFVGHYRQACENPTNSSLWVDVSGNSGLELRWQKIPLQNDLAFFPIPFFDSHDEGPTIIPMVFAGSPASEQQQAAAIVASWFGSRSAWRGQQFPVHYNQLPSSNAIVFATNDNRPDFLNNYPAVDAPVVGMMTHPAYPQHKLLLILGRDDQDLLLAAKGIAQGNILFRGERVVVKDVKQLAARKPYDAPNWVRTDRPVTFAELKTWEGQLQSSGVDSAAIDVALNLPPDLFLLRNTGIDMHLKYRYTAPPVVDGAQMDISLNNQFLQSVPLNDHAQRLVLRLPLLQELLDDHPEVPASALKLGETNRLHFNFEFKNALPEQADKSCMNYRMIENHAVIADDSTIDFSKYHHFLAMPDLRVFAHTGFPFSRMADLSETLVLMPKAPDEAPVSTLLNTVALIGAHTGFPAINLTITEDSRAIERRDADILLIGALPENLKDDNNIVLKQTQTVLSSSAAMAMVTGFESPWHEKRSVVALLAKNAQDYQLLNNALNDSAKRAGISGSLAIIRDSGIESLRSGDIYYVGHLPWHERLQYTLANHPVLLAVMAASSVMLLAWVLWRILRIISRHRLNLKQKK</sequence>
<feature type="transmembrane region" description="Helical" evidence="15">
    <location>
        <begin position="681"/>
        <end position="702"/>
    </location>
</feature>
<evidence type="ECO:0000256" key="6">
    <source>
        <dbReference type="ARBA" id="ARBA00021844"/>
    </source>
</evidence>
<evidence type="ECO:0000256" key="3">
    <source>
        <dbReference type="ARBA" id="ARBA00005186"/>
    </source>
</evidence>
<dbReference type="EMBL" id="VNYQ01000001">
    <property type="protein sequence ID" value="MXD77148.1"/>
    <property type="molecule type" value="Genomic_DNA"/>
</dbReference>
<dbReference type="RefSeq" id="WP_160512155.1">
    <property type="nucleotide sequence ID" value="NZ_JAVIAT010000055.1"/>
</dbReference>
<evidence type="ECO:0000256" key="4">
    <source>
        <dbReference type="ARBA" id="ARBA00010714"/>
    </source>
</evidence>
<feature type="chain" id="PRO_5025710512" description="Cyclic di-GMP-binding protein" evidence="15">
    <location>
        <begin position="23"/>
        <end position="716"/>
    </location>
</feature>
<evidence type="ECO:0000256" key="9">
    <source>
        <dbReference type="ARBA" id="ARBA00022636"/>
    </source>
</evidence>
<evidence type="ECO:0000256" key="14">
    <source>
        <dbReference type="ARBA" id="ARBA00033444"/>
    </source>
</evidence>
<dbReference type="InterPro" id="IPR018513">
    <property type="entry name" value="Cell_synthase_bac"/>
</dbReference>
<dbReference type="Pfam" id="PF03170">
    <property type="entry name" value="BcsB"/>
    <property type="match status" value="1"/>
</dbReference>
<keyword evidence="15" id="KW-0732">Signal</keyword>
<dbReference type="PRINTS" id="PR01440">
    <property type="entry name" value="CELLSNTHASEB"/>
</dbReference>
<keyword evidence="9 15" id="KW-0973">c-di-GMP</keyword>